<evidence type="ECO:0000256" key="1">
    <source>
        <dbReference type="SAM" id="MobiDB-lite"/>
    </source>
</evidence>
<dbReference type="PANTHER" id="PTHR30399">
    <property type="entry name" value="UNCHARACTERIZED PROTEIN YGJP"/>
    <property type="match status" value="1"/>
</dbReference>
<name>A0A841HG24_HALSI</name>
<organism evidence="3 4">
    <name type="scientific">Halobacterium salinarum</name>
    <name type="common">Halobacterium halobium</name>
    <dbReference type="NCBI Taxonomy" id="2242"/>
    <lineage>
        <taxon>Archaea</taxon>
        <taxon>Methanobacteriati</taxon>
        <taxon>Methanobacteriota</taxon>
        <taxon>Stenosarchaea group</taxon>
        <taxon>Halobacteria</taxon>
        <taxon>Halobacteriales</taxon>
        <taxon>Halobacteriaceae</taxon>
        <taxon>Halobacterium</taxon>
    </lineage>
</organism>
<proteinExistence type="predicted"/>
<dbReference type="OMA" id="HSPRFWD"/>
<dbReference type="InterPro" id="IPR002725">
    <property type="entry name" value="YgjP-like_metallopeptidase"/>
</dbReference>
<feature type="region of interest" description="Disordered" evidence="1">
    <location>
        <begin position="1"/>
        <end position="26"/>
    </location>
</feature>
<dbReference type="EMBL" id="JACHGX010000019">
    <property type="protein sequence ID" value="MBB6091035.1"/>
    <property type="molecule type" value="Genomic_DNA"/>
</dbReference>
<accession>A0A841HG24</accession>
<evidence type="ECO:0000259" key="2">
    <source>
        <dbReference type="Pfam" id="PF01863"/>
    </source>
</evidence>
<evidence type="ECO:0000313" key="3">
    <source>
        <dbReference type="EMBL" id="MBB6091035.1"/>
    </source>
</evidence>
<dbReference type="RefSeq" id="WP_010902031.1">
    <property type="nucleotide sequence ID" value="NZ_JACHGX010000019.1"/>
</dbReference>
<feature type="compositionally biased region" description="Polar residues" evidence="1">
    <location>
        <begin position="1"/>
        <end position="10"/>
    </location>
</feature>
<dbReference type="SMR" id="A0A841HG24"/>
<dbReference type="CDD" id="cd07344">
    <property type="entry name" value="M48_yhfN_like"/>
    <property type="match status" value="1"/>
</dbReference>
<comment type="caution">
    <text evidence="3">The sequence shown here is derived from an EMBL/GenBank/DDBJ whole genome shotgun (WGS) entry which is preliminary data.</text>
</comment>
<evidence type="ECO:0000313" key="4">
    <source>
        <dbReference type="Proteomes" id="UP000642919"/>
    </source>
</evidence>
<dbReference type="Gene3D" id="3.30.2010.10">
    <property type="entry name" value="Metalloproteases ('zincins'), catalytic domain"/>
    <property type="match status" value="1"/>
</dbReference>
<dbReference type="AlphaFoldDB" id="A0A841HG24"/>
<dbReference type="GeneID" id="68693087"/>
<dbReference type="PANTHER" id="PTHR30399:SF1">
    <property type="entry name" value="UTP PYROPHOSPHATASE"/>
    <property type="match status" value="1"/>
</dbReference>
<protein>
    <recommendedName>
        <fullName evidence="2">YgjP-like metallopeptidase domain-containing protein</fullName>
    </recommendedName>
</protein>
<reference evidence="3" key="1">
    <citation type="submission" date="2020-08" db="EMBL/GenBank/DDBJ databases">
        <title>Genomic Encyclopedia of Type Strains, Phase IV (KMG-IV): sequencing the most valuable type-strain genomes for metagenomic binning, comparative biology and taxonomic classification.</title>
        <authorList>
            <person name="Goeker M."/>
        </authorList>
    </citation>
    <scope>NUCLEOTIDE SEQUENCE</scope>
    <source>
        <strain evidence="3">DSM 669</strain>
    </source>
</reference>
<dbReference type="InterPro" id="IPR053136">
    <property type="entry name" value="UTP_pyrophosphatase-like"/>
</dbReference>
<gene>
    <name evidence="3" type="ORF">HNR49_002425</name>
</gene>
<feature type="compositionally biased region" description="Basic and acidic residues" evidence="1">
    <location>
        <begin position="17"/>
        <end position="26"/>
    </location>
</feature>
<sequence>MSKTTQSRETTLAGHPVEYEVRRSEDATEPRIDIDIRGVTVVLPAESEESPEALLSENLNWVLETKRTYERHRERAPERRFEPGAAFPYLGDDHEIVVEPRPAHGVGDGEIRLRQSTVDQSSLKRVLENFYRSRAREHLTDRTDALADSMNHTYDRIELRNQRTRWGSCSTNGVLSFNWRLVMAPPDVIDYVVVHELAHLRESGHNDRFWRLVEMEIPEYRELSDWLDTNSVDLIFSKDDL</sequence>
<feature type="domain" description="YgjP-like metallopeptidase" evidence="2">
    <location>
        <begin position="31"/>
        <end position="229"/>
    </location>
</feature>
<dbReference type="Proteomes" id="UP000642919">
    <property type="component" value="Unassembled WGS sequence"/>
</dbReference>
<dbReference type="Pfam" id="PF01863">
    <property type="entry name" value="YgjP-like"/>
    <property type="match status" value="1"/>
</dbReference>